<dbReference type="EMBL" id="CP136920">
    <property type="protein sequence ID" value="WOO42493.1"/>
    <property type="molecule type" value="Genomic_DNA"/>
</dbReference>
<keyword evidence="3" id="KW-1185">Reference proteome</keyword>
<dbReference type="Pfam" id="PF08379">
    <property type="entry name" value="Bact_transglu_N"/>
    <property type="match status" value="1"/>
</dbReference>
<evidence type="ECO:0000313" key="2">
    <source>
        <dbReference type="EMBL" id="WOO42493.1"/>
    </source>
</evidence>
<proteinExistence type="predicted"/>
<dbReference type="KEGG" id="puo:RZN69_05280"/>
<dbReference type="Pfam" id="PF01841">
    <property type="entry name" value="Transglut_core"/>
    <property type="match status" value="1"/>
</dbReference>
<dbReference type="RefSeq" id="WP_317835015.1">
    <property type="nucleotide sequence ID" value="NZ_CP136920.1"/>
</dbReference>
<dbReference type="InterPro" id="IPR013589">
    <property type="entry name" value="Bac_transglu_N"/>
</dbReference>
<dbReference type="InterPro" id="IPR002931">
    <property type="entry name" value="Transglutaminase-like"/>
</dbReference>
<protein>
    <submittedName>
        <fullName evidence="2">Transglutaminase family protein</fullName>
    </submittedName>
</protein>
<dbReference type="Gene3D" id="3.10.620.30">
    <property type="match status" value="1"/>
</dbReference>
<evidence type="ECO:0000313" key="3">
    <source>
        <dbReference type="Proteomes" id="UP001304300"/>
    </source>
</evidence>
<feature type="domain" description="Transglutaminase-like" evidence="1">
    <location>
        <begin position="207"/>
        <end position="279"/>
    </location>
</feature>
<dbReference type="PANTHER" id="PTHR33490:SF1">
    <property type="entry name" value="SLL1233 PROTEIN"/>
    <property type="match status" value="1"/>
</dbReference>
<dbReference type="SMART" id="SM00460">
    <property type="entry name" value="TGc"/>
    <property type="match status" value="1"/>
</dbReference>
<dbReference type="PANTHER" id="PTHR33490">
    <property type="entry name" value="BLR5614 PROTEIN-RELATED"/>
    <property type="match status" value="1"/>
</dbReference>
<reference evidence="2 3" key="1">
    <citation type="submission" date="2023-10" db="EMBL/GenBank/DDBJ databases">
        <title>Rubellicoccus peritrichatus gen. nov., sp. nov., isolated from an algae of coral reef tank.</title>
        <authorList>
            <person name="Luo J."/>
        </authorList>
    </citation>
    <scope>NUCLEOTIDE SEQUENCE [LARGE SCALE GENOMIC DNA]</scope>
    <source>
        <strain evidence="2 3">CR14</strain>
    </source>
</reference>
<dbReference type="AlphaFoldDB" id="A0AAQ3LF22"/>
<evidence type="ECO:0000259" key="1">
    <source>
        <dbReference type="SMART" id="SM00460"/>
    </source>
</evidence>
<accession>A0AAQ3LF22</accession>
<dbReference type="Proteomes" id="UP001304300">
    <property type="component" value="Chromosome"/>
</dbReference>
<organism evidence="2 3">
    <name type="scientific">Rubellicoccus peritrichatus</name>
    <dbReference type="NCBI Taxonomy" id="3080537"/>
    <lineage>
        <taxon>Bacteria</taxon>
        <taxon>Pseudomonadati</taxon>
        <taxon>Verrucomicrobiota</taxon>
        <taxon>Opitutia</taxon>
        <taxon>Puniceicoccales</taxon>
        <taxon>Cerasicoccaceae</taxon>
        <taxon>Rubellicoccus</taxon>
    </lineage>
</organism>
<dbReference type="InterPro" id="IPR038765">
    <property type="entry name" value="Papain-like_cys_pep_sf"/>
</dbReference>
<name>A0AAQ3LF22_9BACT</name>
<gene>
    <name evidence="2" type="ORF">RZN69_05280</name>
</gene>
<dbReference type="SUPFAM" id="SSF54001">
    <property type="entry name" value="Cysteine proteinases"/>
    <property type="match status" value="1"/>
</dbReference>
<sequence length="326" mass="36817">MTQLTTYKPSQQNDFLAAIGRNAAFDKITTSIMRLSVDHRTEYHYEKPVSFGDHHLYLRPRESKTLRVESFQFESEPAGKIRWIHDAFSNVVAVANFGLDQTDKLIFRNTVVFTVDEDNPFNFILDPRATGYPFKYDERERSALAPYLNDAVPAGSGKALDWFYMAVKEPNQSTDIVGWLLDINQAIKRDISYVVRDDEGIQSTAQTLELRSGSCRDMAQLFISVCRQLGIAARFASGYLYVPPSGDDAQAFVGNNNAMHAWAEVFLPGAGWLGFDPTNGILTNHYYLTAAVSNRAEWVNPIQGKYFHDEQVASTMQVSLQMQELN</sequence>